<dbReference type="GO" id="GO:0005794">
    <property type="term" value="C:Golgi apparatus"/>
    <property type="evidence" value="ECO:0007669"/>
    <property type="project" value="TreeGrafter"/>
</dbReference>
<dbReference type="Proteomes" id="UP001152799">
    <property type="component" value="Chromosome 6"/>
</dbReference>
<dbReference type="InterPro" id="IPR011990">
    <property type="entry name" value="TPR-like_helical_dom_sf"/>
</dbReference>
<dbReference type="AlphaFoldDB" id="A0A9N9MXE7"/>
<dbReference type="EMBL" id="OU892282">
    <property type="protein sequence ID" value="CAG9770994.1"/>
    <property type="molecule type" value="Genomic_DNA"/>
</dbReference>
<evidence type="ECO:0000256" key="1">
    <source>
        <dbReference type="PROSITE-ProRule" id="PRU00339"/>
    </source>
</evidence>
<protein>
    <recommendedName>
        <fullName evidence="4">Trafficking protein particle complex subunit 12</fullName>
    </recommendedName>
</protein>
<dbReference type="SUPFAM" id="SSF48452">
    <property type="entry name" value="TPR-like"/>
    <property type="match status" value="1"/>
</dbReference>
<gene>
    <name evidence="2" type="ORF">CEUTPL_LOCUS11436</name>
</gene>
<dbReference type="SMART" id="SM00028">
    <property type="entry name" value="TPR"/>
    <property type="match status" value="3"/>
</dbReference>
<evidence type="ECO:0008006" key="4">
    <source>
        <dbReference type="Google" id="ProtNLM"/>
    </source>
</evidence>
<evidence type="ECO:0000313" key="3">
    <source>
        <dbReference type="Proteomes" id="UP001152799"/>
    </source>
</evidence>
<evidence type="ECO:0000313" key="2">
    <source>
        <dbReference type="EMBL" id="CAG9770994.1"/>
    </source>
</evidence>
<dbReference type="PANTHER" id="PTHR21581:SF6">
    <property type="entry name" value="TRAFFICKING PROTEIN PARTICLE COMPLEX SUBUNIT 12"/>
    <property type="match status" value="1"/>
</dbReference>
<keyword evidence="3" id="KW-1185">Reference proteome</keyword>
<dbReference type="GO" id="GO:0030008">
    <property type="term" value="C:TRAPP complex"/>
    <property type="evidence" value="ECO:0007669"/>
    <property type="project" value="TreeGrafter"/>
</dbReference>
<dbReference type="PANTHER" id="PTHR21581">
    <property type="entry name" value="D-ALANYL-D-ALANINE CARBOXYPEPTIDASE"/>
    <property type="match status" value="1"/>
</dbReference>
<feature type="repeat" description="TPR" evidence="1">
    <location>
        <begin position="332"/>
        <end position="365"/>
    </location>
</feature>
<dbReference type="OrthoDB" id="428342at2759"/>
<dbReference type="PROSITE" id="PS50005">
    <property type="entry name" value="TPR"/>
    <property type="match status" value="1"/>
</dbReference>
<sequence>MFFEVSVNLLNKKPSITDIYPPNGDSDRNSDAWLPMEKTKRVFFVTKLSNTPDLEMLTMPGVLLEEDIEDEMGEPIIVCCKEAKAGCKRGSLTAGLSPTERRLRELIQVGAYGAAINHTAALLALYGQGRGKQGHRTTHSPQSLQIWYIRIALLVKIKSFAVAQAEAQPFSQLEKPDIFYQYYPELYGNRTGSMASFNFRLLLAELPMICGKPKDSLRKLFCIWATIKRMLKNLKQGLCEDGSSSISDTDKTNSLKLWTIRESKVMYSIVNCSCSIKDYALAIEMLVHLCERDGAPKHVLLSALGRLHLQTGNISDAEVCFNESSHCGSNSVRGLVDKGLLAIAQNNYEEAYVCFQQANCLDPSNIMILNNMSVSLFHAGQTKEAIAVLESAISSKPVGGVHESLILNLCTLYDMQSSRGIMKKFALLRQMSKYSADAPTTILEKLYG</sequence>
<proteinExistence type="predicted"/>
<organism evidence="2 3">
    <name type="scientific">Ceutorhynchus assimilis</name>
    <name type="common">cabbage seed weevil</name>
    <dbReference type="NCBI Taxonomy" id="467358"/>
    <lineage>
        <taxon>Eukaryota</taxon>
        <taxon>Metazoa</taxon>
        <taxon>Ecdysozoa</taxon>
        <taxon>Arthropoda</taxon>
        <taxon>Hexapoda</taxon>
        <taxon>Insecta</taxon>
        <taxon>Pterygota</taxon>
        <taxon>Neoptera</taxon>
        <taxon>Endopterygota</taxon>
        <taxon>Coleoptera</taxon>
        <taxon>Polyphaga</taxon>
        <taxon>Cucujiformia</taxon>
        <taxon>Curculionidae</taxon>
        <taxon>Ceutorhynchinae</taxon>
        <taxon>Ceutorhynchus</taxon>
    </lineage>
</organism>
<accession>A0A9N9MXE7</accession>
<name>A0A9N9MXE7_9CUCU</name>
<keyword evidence="1" id="KW-0802">TPR repeat</keyword>
<reference evidence="2" key="1">
    <citation type="submission" date="2022-01" db="EMBL/GenBank/DDBJ databases">
        <authorList>
            <person name="King R."/>
        </authorList>
    </citation>
    <scope>NUCLEOTIDE SEQUENCE</scope>
</reference>
<dbReference type="Gene3D" id="1.25.40.10">
    <property type="entry name" value="Tetratricopeptide repeat domain"/>
    <property type="match status" value="1"/>
</dbReference>
<dbReference type="InterPro" id="IPR019734">
    <property type="entry name" value="TPR_rpt"/>
</dbReference>